<gene>
    <name evidence="1" type="ORF">GCM10007874_28200</name>
</gene>
<comment type="caution">
    <text evidence="1">The sequence shown here is derived from an EMBL/GenBank/DDBJ whole genome shotgun (WGS) entry which is preliminary data.</text>
</comment>
<keyword evidence="2" id="KW-1185">Reference proteome</keyword>
<proteinExistence type="predicted"/>
<reference evidence="2" key="1">
    <citation type="journal article" date="2019" name="Int. J. Syst. Evol. Microbiol.">
        <title>The Global Catalogue of Microorganisms (GCM) 10K type strain sequencing project: providing services to taxonomists for standard genome sequencing and annotation.</title>
        <authorList>
            <consortium name="The Broad Institute Genomics Platform"/>
            <consortium name="The Broad Institute Genome Sequencing Center for Infectious Disease"/>
            <person name="Wu L."/>
            <person name="Ma J."/>
        </authorList>
    </citation>
    <scope>NUCLEOTIDE SEQUENCE [LARGE SCALE GENOMIC DNA]</scope>
    <source>
        <strain evidence="2">NBRC 101365</strain>
    </source>
</reference>
<organism evidence="1 2">
    <name type="scientific">Labrys miyagiensis</name>
    <dbReference type="NCBI Taxonomy" id="346912"/>
    <lineage>
        <taxon>Bacteria</taxon>
        <taxon>Pseudomonadati</taxon>
        <taxon>Pseudomonadota</taxon>
        <taxon>Alphaproteobacteria</taxon>
        <taxon>Hyphomicrobiales</taxon>
        <taxon>Xanthobacteraceae</taxon>
        <taxon>Labrys</taxon>
    </lineage>
</organism>
<evidence type="ECO:0000313" key="2">
    <source>
        <dbReference type="Proteomes" id="UP001156882"/>
    </source>
</evidence>
<dbReference type="Proteomes" id="UP001156882">
    <property type="component" value="Unassembled WGS sequence"/>
</dbReference>
<dbReference type="EMBL" id="BSPC01000024">
    <property type="protein sequence ID" value="GLS19803.1"/>
    <property type="molecule type" value="Genomic_DNA"/>
</dbReference>
<accession>A0ABQ6CHH6</accession>
<protein>
    <submittedName>
        <fullName evidence="1">Uncharacterized protein</fullName>
    </submittedName>
</protein>
<sequence>MSAARKIHSLTFHLFGLADEDAADELLDDVEEFADGMTWPFGQPDAYKYLEDEADDVVKCAVEFKVRAAIAGSAIEAEKRDFEAAMALIEYLRQLSLSHSLDIEVDFDEETIGSIDKGVFSASLHAGLIEPWAAALAS</sequence>
<dbReference type="RefSeq" id="WP_284312832.1">
    <property type="nucleotide sequence ID" value="NZ_BSPC01000024.1"/>
</dbReference>
<name>A0ABQ6CHH6_9HYPH</name>
<evidence type="ECO:0000313" key="1">
    <source>
        <dbReference type="EMBL" id="GLS19803.1"/>
    </source>
</evidence>